<dbReference type="EMBL" id="OVEO01000002">
    <property type="protein sequence ID" value="SPQ93827.1"/>
    <property type="molecule type" value="Genomic_DNA"/>
</dbReference>
<geneLocation type="mitochondrion" evidence="3"/>
<feature type="compositionally biased region" description="Basic and acidic residues" evidence="1">
    <location>
        <begin position="55"/>
        <end position="73"/>
    </location>
</feature>
<feature type="compositionally biased region" description="Basic residues" evidence="1">
    <location>
        <begin position="83"/>
        <end position="95"/>
    </location>
</feature>
<reference evidence="2 4" key="1">
    <citation type="submission" date="2015-02" db="EMBL/GenBank/DDBJ databases">
        <authorList>
            <person name="Chooi Y.-H."/>
        </authorList>
    </citation>
    <scope>NUCLEOTIDE SEQUENCE [LARGE SCALE GENOMIC DNA]</scope>
    <source>
        <strain evidence="2">E3</strain>
    </source>
</reference>
<keyword evidence="4" id="KW-1185">Reference proteome</keyword>
<dbReference type="Proteomes" id="UP000039324">
    <property type="component" value="Unassembled WGS sequence"/>
</dbReference>
<evidence type="ECO:0000313" key="4">
    <source>
        <dbReference type="Proteomes" id="UP000039324"/>
    </source>
</evidence>
<organism evidence="2 4">
    <name type="scientific">Plasmodiophora brassicae</name>
    <name type="common">Clubroot disease agent</name>
    <dbReference type="NCBI Taxonomy" id="37360"/>
    <lineage>
        <taxon>Eukaryota</taxon>
        <taxon>Sar</taxon>
        <taxon>Rhizaria</taxon>
        <taxon>Endomyxa</taxon>
        <taxon>Phytomyxea</taxon>
        <taxon>Plasmodiophorida</taxon>
        <taxon>Plasmodiophoridae</taxon>
        <taxon>Plasmodiophora</taxon>
    </lineage>
</organism>
<evidence type="ECO:0000256" key="1">
    <source>
        <dbReference type="SAM" id="MobiDB-lite"/>
    </source>
</evidence>
<dbReference type="EMBL" id="CDSF01000101">
    <property type="protein sequence ID" value="CEP00689.1"/>
    <property type="molecule type" value="Genomic_DNA"/>
</dbReference>
<reference evidence="3 5" key="2">
    <citation type="submission" date="2018-03" db="EMBL/GenBank/DDBJ databases">
        <authorList>
            <person name="Fogelqvist J."/>
        </authorList>
    </citation>
    <scope>NUCLEOTIDE SEQUENCE [LARGE SCALE GENOMIC DNA]</scope>
</reference>
<evidence type="ECO:0000313" key="3">
    <source>
        <dbReference type="EMBL" id="SPQ93827.1"/>
    </source>
</evidence>
<gene>
    <name evidence="2" type="ORF">PBRA_001743</name>
    <name evidence="3" type="ORF">PLBR_LOCUS1042</name>
</gene>
<accession>A0A0G4J032</accession>
<dbReference type="AlphaFoldDB" id="A0A0G4J032"/>
<keyword evidence="3" id="KW-0496">Mitochondrion</keyword>
<name>A0A0G4J032_PLABS</name>
<sequence>MVKGKAATRTRRGAGGGSDGSRRFGDDLTNSIAAARRTRPRQAKTLTKLLAEKAGSSEDRGNDTDGYDSDKTPNRAVANAKTSTKKGKRTHRRQSRLPLVKEKSSESGDDKSSNEGDILPELPYKRIRTYSKLPDKQWAFVQRPQETFPYGPLNIDDWLQKERQQTRGKLVPS</sequence>
<proteinExistence type="predicted"/>
<dbReference type="Proteomes" id="UP000290189">
    <property type="component" value="Unassembled WGS sequence"/>
</dbReference>
<feature type="region of interest" description="Disordered" evidence="1">
    <location>
        <begin position="1"/>
        <end position="124"/>
    </location>
</feature>
<feature type="compositionally biased region" description="Basic residues" evidence="1">
    <location>
        <begin position="1"/>
        <end position="12"/>
    </location>
</feature>
<evidence type="ECO:0000313" key="5">
    <source>
        <dbReference type="Proteomes" id="UP000290189"/>
    </source>
</evidence>
<feature type="compositionally biased region" description="Basic and acidic residues" evidence="1">
    <location>
        <begin position="99"/>
        <end position="114"/>
    </location>
</feature>
<evidence type="ECO:0000313" key="2">
    <source>
        <dbReference type="EMBL" id="CEP00689.1"/>
    </source>
</evidence>
<protein>
    <submittedName>
        <fullName evidence="2">Uncharacterized protein</fullName>
    </submittedName>
</protein>